<dbReference type="CDD" id="cd02440">
    <property type="entry name" value="AdoMet_MTases"/>
    <property type="match status" value="1"/>
</dbReference>
<keyword evidence="1" id="KW-0808">Transferase</keyword>
<dbReference type="GO" id="GO:0008168">
    <property type="term" value="F:methyltransferase activity"/>
    <property type="evidence" value="ECO:0007669"/>
    <property type="project" value="UniProtKB-KW"/>
</dbReference>
<gene>
    <name evidence="1" type="ORF">JL106_18730</name>
</gene>
<evidence type="ECO:0000313" key="2">
    <source>
        <dbReference type="Proteomes" id="UP000663792"/>
    </source>
</evidence>
<dbReference type="Pfam" id="PF01209">
    <property type="entry name" value="Ubie_methyltran"/>
    <property type="match status" value="1"/>
</dbReference>
<dbReference type="PANTHER" id="PTHR43591">
    <property type="entry name" value="METHYLTRANSFERASE"/>
    <property type="match status" value="1"/>
</dbReference>
<keyword evidence="1" id="KW-0489">Methyltransferase</keyword>
<dbReference type="EMBL" id="JAERWK010000025">
    <property type="protein sequence ID" value="MBM9469328.1"/>
    <property type="molecule type" value="Genomic_DNA"/>
</dbReference>
<protein>
    <submittedName>
        <fullName evidence="1">Class I SAM-dependent methyltransferase</fullName>
    </submittedName>
</protein>
<dbReference type="RefSeq" id="WP_205262274.1">
    <property type="nucleotide sequence ID" value="NZ_JAERWK010000025.1"/>
</dbReference>
<keyword evidence="2" id="KW-1185">Reference proteome</keyword>
<comment type="caution">
    <text evidence="1">The sequence shown here is derived from an EMBL/GenBank/DDBJ whole genome shotgun (WGS) entry which is preliminary data.</text>
</comment>
<reference evidence="1" key="1">
    <citation type="submission" date="2021-01" db="EMBL/GenBank/DDBJ databases">
        <title>YIM 132084 draft genome.</title>
        <authorList>
            <person name="An D."/>
        </authorList>
    </citation>
    <scope>NUCLEOTIDE SEQUENCE</scope>
    <source>
        <strain evidence="1">YIM 132084</strain>
    </source>
</reference>
<dbReference type="AlphaFoldDB" id="A0A939BY93"/>
<dbReference type="GO" id="GO:0032259">
    <property type="term" value="P:methylation"/>
    <property type="evidence" value="ECO:0007669"/>
    <property type="project" value="UniProtKB-KW"/>
</dbReference>
<proteinExistence type="predicted"/>
<evidence type="ECO:0000313" key="1">
    <source>
        <dbReference type="EMBL" id="MBM9469328.1"/>
    </source>
</evidence>
<organism evidence="1 2">
    <name type="scientific">Nakamurella leprariae</name>
    <dbReference type="NCBI Taxonomy" id="2803911"/>
    <lineage>
        <taxon>Bacteria</taxon>
        <taxon>Bacillati</taxon>
        <taxon>Actinomycetota</taxon>
        <taxon>Actinomycetes</taxon>
        <taxon>Nakamurellales</taxon>
        <taxon>Nakamurellaceae</taxon>
        <taxon>Nakamurella</taxon>
    </lineage>
</organism>
<accession>A0A939BY93</accession>
<dbReference type="Gene3D" id="3.40.50.150">
    <property type="entry name" value="Vaccinia Virus protein VP39"/>
    <property type="match status" value="1"/>
</dbReference>
<dbReference type="Proteomes" id="UP000663792">
    <property type="component" value="Unassembled WGS sequence"/>
</dbReference>
<name>A0A939BY93_9ACTN</name>
<sequence>MTAPATVGTPFHVGHADFEAWDRLLWTPMGRVAAEAVVTPGSRVLDACCGSGGSALPAAELTGPSGSVDALDLAPNLVALGRAKALSAGLTNIGFTVADVLAPASGGYDALVCCYGVFFFPDMDAGTRTLLGHLRPGGRFAILTWADQAMGTFMPLAMAAIGRHRPLPPASSTPPAERISTPDRFRAWLTDLDTTDIGIRRVDRTQPLTPDLAWSLVAGTALRGLLPDDVPTQQAIRNDLTAVLQQHGVQDICLDSLLAVGRVPSRS</sequence>
<dbReference type="SUPFAM" id="SSF53335">
    <property type="entry name" value="S-adenosyl-L-methionine-dependent methyltransferases"/>
    <property type="match status" value="1"/>
</dbReference>
<dbReference type="InterPro" id="IPR029063">
    <property type="entry name" value="SAM-dependent_MTases_sf"/>
</dbReference>